<proteinExistence type="predicted"/>
<comment type="caution">
    <text evidence="1">The sequence shown here is derived from an EMBL/GenBank/DDBJ whole genome shotgun (WGS) entry which is preliminary data.</text>
</comment>
<accession>A0AAJ2S6U9</accession>
<dbReference type="AlphaFoldDB" id="A0AAJ2S6U9"/>
<dbReference type="Gene3D" id="3.30.70.1770">
    <property type="match status" value="1"/>
</dbReference>
<dbReference type="InterPro" id="IPR013387">
    <property type="entry name" value="T3SS_PrgH/EprH"/>
</dbReference>
<dbReference type="InterPro" id="IPR019029">
    <property type="entry name" value="T3SS_PrgH/EprH-like"/>
</dbReference>
<dbReference type="NCBIfam" id="TIGR02554">
    <property type="entry name" value="PrgH"/>
    <property type="match status" value="1"/>
</dbReference>
<dbReference type="Pfam" id="PF09480">
    <property type="entry name" value="PrgH"/>
    <property type="match status" value="1"/>
</dbReference>
<dbReference type="GO" id="GO:0016020">
    <property type="term" value="C:membrane"/>
    <property type="evidence" value="ECO:0007669"/>
    <property type="project" value="InterPro"/>
</dbReference>
<dbReference type="Gene3D" id="3.30.300.170">
    <property type="match status" value="1"/>
</dbReference>
<dbReference type="EMBL" id="JAWXRC010000020">
    <property type="protein sequence ID" value="MDX6031011.1"/>
    <property type="molecule type" value="Genomic_DNA"/>
</dbReference>
<dbReference type="RefSeq" id="WP_319627591.1">
    <property type="nucleotide sequence ID" value="NZ_JAWXRB010000003.1"/>
</dbReference>
<dbReference type="Gene3D" id="3.30.70.1780">
    <property type="match status" value="1"/>
</dbReference>
<gene>
    <name evidence="2" type="ORF">SIK69_06665</name>
    <name evidence="1" type="ORF">SIL20_05745</name>
</gene>
<evidence type="ECO:0000313" key="4">
    <source>
        <dbReference type="Proteomes" id="UP001282336"/>
    </source>
</evidence>
<dbReference type="Gene3D" id="2.60.200.20">
    <property type="match status" value="1"/>
</dbReference>
<protein>
    <submittedName>
        <fullName evidence="1">PrgH/EprH family type III secretion apparatus protein</fullName>
    </submittedName>
</protein>
<dbReference type="Proteomes" id="UP001282336">
    <property type="component" value="Unassembled WGS sequence"/>
</dbReference>
<keyword evidence="3" id="KW-1185">Reference proteome</keyword>
<evidence type="ECO:0000313" key="3">
    <source>
        <dbReference type="Proteomes" id="UP001275664"/>
    </source>
</evidence>
<evidence type="ECO:0000313" key="1">
    <source>
        <dbReference type="EMBL" id="MDX6031011.1"/>
    </source>
</evidence>
<dbReference type="Proteomes" id="UP001275664">
    <property type="component" value="Unassembled WGS sequence"/>
</dbReference>
<reference evidence="1 3" key="1">
    <citation type="submission" date="2023-11" db="EMBL/GenBank/DDBJ databases">
        <title>Scandinavium wanjuensis sp. nov., isolated from lettuce South Korea.</title>
        <authorList>
            <person name="Park J."/>
            <person name="Park S."/>
            <person name="Oh K.K."/>
            <person name="Cho G.S."/>
            <person name="Franz C.M.A.P."/>
        </authorList>
    </citation>
    <scope>NUCLEOTIDE SEQUENCE</scope>
    <source>
        <strain evidence="1">V105_12</strain>
        <strain evidence="2 3">V105_6</strain>
    </source>
</reference>
<dbReference type="EMBL" id="JAWXRD010000006">
    <property type="protein sequence ID" value="MDX6039880.1"/>
    <property type="molecule type" value="Genomic_DNA"/>
</dbReference>
<sequence>MLEKKQNDISARKVVIRLINGSLRGCEFTLTAGRTIFIVCHADDIKQQHQGTITPDNTIYIPCSVPSPNFEIVVPEDKDKLLVLHTLDADGTTEKEISANKLIAIGEQKICWRDAKDTFSDDLLTDYVHQHSEDEAEQKDDARNATGKSPWWKLAAALVIIGCVSAAGYSYLNETQRQITSVAEFLDDKVGDYHIIYGKDNIIYILSESESAAQWAVQSMIRTPSPYRTKILTTDNEEQRIGKWIESNWPQVKIHRVRLDDPEHPIIEVSKERTKLSPAEMKRFTDSIAKNINYATGIAVNSISDQRIRRLAIDGLEKLSLSFTEVKNSNSVTLVIRGALDDGEFERLKIFITHYSQIWKGEYVQFAMELKDDWLKGKSYKYGERGYVKLSPGHWYFPRNIKKEL</sequence>
<organism evidence="1 4">
    <name type="scientific">Scandinavium lactucae</name>
    <dbReference type="NCBI Taxonomy" id="3095028"/>
    <lineage>
        <taxon>Bacteria</taxon>
        <taxon>Pseudomonadati</taxon>
        <taxon>Pseudomonadota</taxon>
        <taxon>Gammaproteobacteria</taxon>
        <taxon>Enterobacterales</taxon>
        <taxon>Enterobacteriaceae</taxon>
        <taxon>Scandinavium</taxon>
    </lineage>
</organism>
<name>A0AAJ2S6U9_9ENTR</name>
<evidence type="ECO:0000313" key="2">
    <source>
        <dbReference type="EMBL" id="MDX6039880.1"/>
    </source>
</evidence>